<organism evidence="2 3">
    <name type="scientific">Caballeronia udeis</name>
    <dbReference type="NCBI Taxonomy" id="1232866"/>
    <lineage>
        <taxon>Bacteria</taxon>
        <taxon>Pseudomonadati</taxon>
        <taxon>Pseudomonadota</taxon>
        <taxon>Betaproteobacteria</taxon>
        <taxon>Burkholderiales</taxon>
        <taxon>Burkholderiaceae</taxon>
        <taxon>Caballeronia</taxon>
    </lineage>
</organism>
<proteinExistence type="predicted"/>
<dbReference type="OrthoDB" id="9763456at2"/>
<evidence type="ECO:0000259" key="1">
    <source>
        <dbReference type="Pfam" id="PF07287"/>
    </source>
</evidence>
<feature type="domain" description="Acyclic terpene utilisation N-terminal" evidence="1">
    <location>
        <begin position="236"/>
        <end position="401"/>
    </location>
</feature>
<dbReference type="InterPro" id="IPR010839">
    <property type="entry name" value="AtuA_N"/>
</dbReference>
<dbReference type="EMBL" id="FCOK02000111">
    <property type="protein sequence ID" value="SAL71238.1"/>
    <property type="molecule type" value="Genomic_DNA"/>
</dbReference>
<gene>
    <name evidence="2" type="ORF">AWB69_08589</name>
</gene>
<evidence type="ECO:0000313" key="2">
    <source>
        <dbReference type="EMBL" id="SAL71238.1"/>
    </source>
</evidence>
<dbReference type="AlphaFoldDB" id="A0A158JR27"/>
<evidence type="ECO:0000313" key="3">
    <source>
        <dbReference type="Proteomes" id="UP000054683"/>
    </source>
</evidence>
<reference evidence="2 3" key="1">
    <citation type="submission" date="2016-01" db="EMBL/GenBank/DDBJ databases">
        <authorList>
            <person name="Oliw E.H."/>
        </authorList>
    </citation>
    <scope>NUCLEOTIDE SEQUENCE [LARGE SCALE GENOMIC DNA]</scope>
    <source>
        <strain evidence="2">LMG 27134</strain>
    </source>
</reference>
<dbReference type="Pfam" id="PF07287">
    <property type="entry name" value="AtuA"/>
    <property type="match status" value="2"/>
</dbReference>
<protein>
    <recommendedName>
        <fullName evidence="1">Acyclic terpene utilisation N-terminal domain-containing protein</fullName>
    </recommendedName>
</protein>
<accession>A0A158JR27</accession>
<name>A0A158JR27_9BURK</name>
<dbReference type="Proteomes" id="UP000054683">
    <property type="component" value="Unassembled WGS sequence"/>
</dbReference>
<sequence>MEIRVLAGNGCLGTGFKPESLERGVSLNPHVIACDAGSTDSGPSALGAGRPKLSREACKRDLRLLLLARDRLKVPLIVGSCGTSGRDVGVDWVTGMALEIAAEENLSFQLATIKSDQDPAYLKQQMASGRIRPLQPAPPIDASSFDSPVVGMMGTEPIIDAIQKGADVVLAGRASDSALFAAVPVALGAAPGLAWHAAKTMECGAACAVVPTADGMFATIRDDHFDIEPLDLAARCTPLGIAAHTLYENANPFLLTEPGGVIDTEGATYEALDERRVRVKGSRFHPSAQYTIKLEGAAIVGYQTIVVGGVRDPHIIKALPELIERAQGYFGARVADLFGDTLKPEDYDIEYRLYGIDGVMGALEPRRDTANPHELGVLITVTAPSQEQANKIAGFVAHVSSHLPVPGYEGIVSTIAYPFSPPEVPRGALYRFTLNHVNVPDTPLDMFRTTFIEV</sequence>
<feature type="domain" description="Acyclic terpene utilisation N-terminal" evidence="1">
    <location>
        <begin position="98"/>
        <end position="183"/>
    </location>
</feature>